<name>W1IZ01_9GAMM</name>
<accession>W1IZ01</accession>
<organism evidence="1 2">
    <name type="scientific">Xenorhabdus szentirmaii DSM 16338</name>
    <dbReference type="NCBI Taxonomy" id="1427518"/>
    <lineage>
        <taxon>Bacteria</taxon>
        <taxon>Pseudomonadati</taxon>
        <taxon>Pseudomonadota</taxon>
        <taxon>Gammaproteobacteria</taxon>
        <taxon>Enterobacterales</taxon>
        <taxon>Morganellaceae</taxon>
        <taxon>Xenorhabdus</taxon>
    </lineage>
</organism>
<comment type="caution">
    <text evidence="1">The sequence shown here is derived from an EMBL/GenBank/DDBJ whole genome shotgun (WGS) entry which is preliminary data.</text>
</comment>
<proteinExistence type="predicted"/>
<dbReference type="AlphaFoldDB" id="W1IZ01"/>
<gene>
    <name evidence="1" type="ORF">XSR1_350029</name>
</gene>
<dbReference type="EMBL" id="CBXF010000094">
    <property type="protein sequence ID" value="CDL83689.1"/>
    <property type="molecule type" value="Genomic_DNA"/>
</dbReference>
<dbReference type="Proteomes" id="UP000019202">
    <property type="component" value="Unassembled WGS sequence"/>
</dbReference>
<evidence type="ECO:0000313" key="2">
    <source>
        <dbReference type="Proteomes" id="UP000019202"/>
    </source>
</evidence>
<evidence type="ECO:0000313" key="1">
    <source>
        <dbReference type="EMBL" id="CDL83689.1"/>
    </source>
</evidence>
<protein>
    <submittedName>
        <fullName evidence="1">Uncharacterized protein</fullName>
    </submittedName>
</protein>
<keyword evidence="2" id="KW-1185">Reference proteome</keyword>
<reference evidence="1" key="1">
    <citation type="submission" date="2013-11" db="EMBL/GenBank/DDBJ databases">
        <title>Draft genome sequence and annotation of the entomopathogenic bacteria, Xenorhabdus cabanillasi strain JM26 and Xenorhabdus szentirmai strain DSM 16338.</title>
        <authorList>
            <person name="Gualtieri M."/>
            <person name="Ogier J.C."/>
            <person name="Pages S."/>
            <person name="Givaudan A."/>
            <person name="Gaudriault S."/>
        </authorList>
    </citation>
    <scope>NUCLEOTIDE SEQUENCE [LARGE SCALE GENOMIC DNA]</scope>
    <source>
        <strain evidence="1">DSM 16338</strain>
    </source>
</reference>
<sequence length="46" mass="4999">MALNHPVDFKLQILSGRVTVRKHNSGYIGMCDYVAGGFSMANKSAI</sequence>